<gene>
    <name evidence="2" type="primary">UBIP1</name>
    <name evidence="4" type="synonym">LOC105231145</name>
</gene>
<sequence length="260" mass="28507">MKIWPNSPVHIPKYDGILPYTGGSPVTNSSPIAINSVTSTNSPTLKLMEANMVSPQQSATPDMDDYAINILPESSPSQVAQWLSHHRLTSYLSTFSHFSGADIMRMSKEDLIQICGLADGIRMFNILRAKAIAPRLTLYVSLDGNSYNAIYLLSNTSKELMQKLCKMPGFYEMIANGNTNGALENGSIYSSWSIHSKYSGSGSNIFNDSTKNFIFLAGPSGVHVNVTDEVLNNEVRDGSLYALEVQNAKVVMKLINKNDN</sequence>
<evidence type="ECO:0000313" key="4">
    <source>
        <dbReference type="RefSeq" id="XP_049308824.1"/>
    </source>
</evidence>
<evidence type="ECO:0000313" key="2">
    <source>
        <dbReference type="EMBL" id="JAC40602.1"/>
    </source>
</evidence>
<dbReference type="InterPro" id="IPR040167">
    <property type="entry name" value="TF_CP2-like"/>
</dbReference>
<dbReference type="OrthoDB" id="9996779at2759"/>
<reference evidence="2" key="1">
    <citation type="journal article" date="2014" name="BMC Genomics">
        <title>Characterizing the developmental transcriptome of the oriental fruit fly, Bactrocera dorsalis (Diptera: Tephritidae) through comparative genomic analysis with Drosophila melanogaster utilizing modENCODE datasets.</title>
        <authorList>
            <person name="Geib S.M."/>
            <person name="Calla B."/>
            <person name="Hall B."/>
            <person name="Hou S."/>
            <person name="Manoukis N.C."/>
        </authorList>
    </citation>
    <scope>NUCLEOTIDE SEQUENCE</scope>
    <source>
        <strain evidence="2">Punador</strain>
    </source>
</reference>
<dbReference type="Pfam" id="PF18016">
    <property type="entry name" value="SAM_3"/>
    <property type="match status" value="1"/>
</dbReference>
<dbReference type="Gene3D" id="1.10.150.50">
    <property type="entry name" value="Transcription Factor, Ets-1"/>
    <property type="match status" value="1"/>
</dbReference>
<dbReference type="GO" id="GO:0000978">
    <property type="term" value="F:RNA polymerase II cis-regulatory region sequence-specific DNA binding"/>
    <property type="evidence" value="ECO:0007669"/>
    <property type="project" value="TreeGrafter"/>
</dbReference>
<dbReference type="RefSeq" id="XP_049308824.1">
    <property type="nucleotide sequence ID" value="XM_049452867.1"/>
</dbReference>
<accession>A0A034VES2</accession>
<dbReference type="Proteomes" id="UP001652620">
    <property type="component" value="Chromosome 3"/>
</dbReference>
<dbReference type="SUPFAM" id="SSF47769">
    <property type="entry name" value="SAM/Pointed domain"/>
    <property type="match status" value="1"/>
</dbReference>
<dbReference type="CDD" id="cd09537">
    <property type="entry name" value="SAM_CP2-like"/>
    <property type="match status" value="1"/>
</dbReference>
<dbReference type="InterPro" id="IPR041418">
    <property type="entry name" value="SAM_3"/>
</dbReference>
<keyword evidence="3" id="KW-1185">Reference proteome</keyword>
<reference evidence="4" key="2">
    <citation type="submission" date="2025-05" db="UniProtKB">
        <authorList>
            <consortium name="RefSeq"/>
        </authorList>
    </citation>
    <scope>IDENTIFICATION</scope>
    <source>
        <tissue evidence="4">Adult</tissue>
    </source>
</reference>
<proteinExistence type="predicted"/>
<feature type="domain" description="SAM" evidence="1">
    <location>
        <begin position="67"/>
        <end position="127"/>
    </location>
</feature>
<dbReference type="AlphaFoldDB" id="A0A034VES2"/>
<dbReference type="PANTHER" id="PTHR11037">
    <property type="entry name" value="TRANSCRIPTION FACTOR CP2"/>
    <property type="match status" value="1"/>
</dbReference>
<evidence type="ECO:0000313" key="3">
    <source>
        <dbReference type="Proteomes" id="UP001652620"/>
    </source>
</evidence>
<name>A0A034VES2_BACDO</name>
<dbReference type="FunFam" id="1.10.150.50:FF:000073">
    <property type="entry name" value="Gemini, isoform C"/>
    <property type="match status" value="1"/>
</dbReference>
<dbReference type="EMBL" id="GAKP01018350">
    <property type="protein sequence ID" value="JAC40602.1"/>
    <property type="molecule type" value="Transcribed_RNA"/>
</dbReference>
<dbReference type="GO" id="GO:0001228">
    <property type="term" value="F:DNA-binding transcription activator activity, RNA polymerase II-specific"/>
    <property type="evidence" value="ECO:0007669"/>
    <property type="project" value="TreeGrafter"/>
</dbReference>
<organism evidence="2">
    <name type="scientific">Bactrocera dorsalis</name>
    <name type="common">Oriental fruit fly</name>
    <name type="synonym">Dacus dorsalis</name>
    <dbReference type="NCBI Taxonomy" id="27457"/>
    <lineage>
        <taxon>Eukaryota</taxon>
        <taxon>Metazoa</taxon>
        <taxon>Ecdysozoa</taxon>
        <taxon>Arthropoda</taxon>
        <taxon>Hexapoda</taxon>
        <taxon>Insecta</taxon>
        <taxon>Pterygota</taxon>
        <taxon>Neoptera</taxon>
        <taxon>Endopterygota</taxon>
        <taxon>Diptera</taxon>
        <taxon>Brachycera</taxon>
        <taxon>Muscomorpha</taxon>
        <taxon>Tephritoidea</taxon>
        <taxon>Tephritidae</taxon>
        <taxon>Bactrocera</taxon>
        <taxon>Bactrocera</taxon>
    </lineage>
</organism>
<dbReference type="GO" id="GO:0005634">
    <property type="term" value="C:nucleus"/>
    <property type="evidence" value="ECO:0007669"/>
    <property type="project" value="TreeGrafter"/>
</dbReference>
<evidence type="ECO:0000259" key="1">
    <source>
        <dbReference type="Pfam" id="PF18016"/>
    </source>
</evidence>
<dbReference type="InterPro" id="IPR013761">
    <property type="entry name" value="SAM/pointed_sf"/>
</dbReference>
<protein>
    <submittedName>
        <fullName evidence="2 4">Upstream-binding protein 1</fullName>
    </submittedName>
</protein>
<dbReference type="PANTHER" id="PTHR11037:SF21">
    <property type="entry name" value="GEMINI, ISOFORM C"/>
    <property type="match status" value="1"/>
</dbReference>